<dbReference type="SUPFAM" id="SSF82708">
    <property type="entry name" value="R3H domain"/>
    <property type="match status" value="1"/>
</dbReference>
<dbReference type="InterPro" id="IPR025952">
    <property type="entry name" value="R3H-assoc_dom"/>
</dbReference>
<proteinExistence type="predicted"/>
<organism evidence="4 5">
    <name type="scientific">Amylocarpus encephaloides</name>
    <dbReference type="NCBI Taxonomy" id="45428"/>
    <lineage>
        <taxon>Eukaryota</taxon>
        <taxon>Fungi</taxon>
        <taxon>Dikarya</taxon>
        <taxon>Ascomycota</taxon>
        <taxon>Pezizomycotina</taxon>
        <taxon>Leotiomycetes</taxon>
        <taxon>Helotiales</taxon>
        <taxon>Helotiales incertae sedis</taxon>
        <taxon>Amylocarpus</taxon>
    </lineage>
</organism>
<feature type="region of interest" description="Disordered" evidence="2">
    <location>
        <begin position="137"/>
        <end position="156"/>
    </location>
</feature>
<keyword evidence="5" id="KW-1185">Reference proteome</keyword>
<sequence>MAIFSSVPPPGQQATLVSQSTNANLASGLAALAISPSTTSSRGVALSIPLDAEAEALKAAKARKEPLRRDSLKRREALLKGKEGSRRRQRWENDRFMHVPNAQPPLPSDWEVHPTYPVHSVPYYLAPLWDLRNEVKATHSRNSSSAIKTKARDDQKGRIPRELKAKLKRSKGAKTLLQELEEEVRKFVREHERQQRFPNKVGDSEPEMDSEDEDIVFVGRNGQMSDEIKKQREMAERFLQREKKIWEGDANDRGSGFGRWLVHSIAEYYGLSSRSVTVGNPARREAYVGIKAPEMKMKGGPRVSSSALQEELPRPLYGLV</sequence>
<dbReference type="PANTHER" id="PTHR32019">
    <property type="entry name" value="R3H DOMAIN-CONTAINING PROTEIN 4"/>
    <property type="match status" value="1"/>
</dbReference>
<feature type="domain" description="R3H" evidence="3">
    <location>
        <begin position="225"/>
        <end position="292"/>
    </location>
</feature>
<dbReference type="GO" id="GO:0003676">
    <property type="term" value="F:nucleic acid binding"/>
    <property type="evidence" value="ECO:0007669"/>
    <property type="project" value="UniProtKB-UniRule"/>
</dbReference>
<dbReference type="CDD" id="cd02325">
    <property type="entry name" value="R3H"/>
    <property type="match status" value="1"/>
</dbReference>
<dbReference type="InterPro" id="IPR036867">
    <property type="entry name" value="R3H_dom_sf"/>
</dbReference>
<dbReference type="InterPro" id="IPR001374">
    <property type="entry name" value="R3H_dom"/>
</dbReference>
<evidence type="ECO:0000256" key="1">
    <source>
        <dbReference type="SAM" id="Coils"/>
    </source>
</evidence>
<dbReference type="Pfam" id="PF13902">
    <property type="entry name" value="R3H-assoc"/>
    <property type="match status" value="1"/>
</dbReference>
<reference evidence="4" key="1">
    <citation type="journal article" date="2021" name="IMA Fungus">
        <title>Genomic characterization of three marine fungi, including Emericellopsis atlantica sp. nov. with signatures of a generalist lifestyle and marine biomass degradation.</title>
        <authorList>
            <person name="Hagestad O.C."/>
            <person name="Hou L."/>
            <person name="Andersen J.H."/>
            <person name="Hansen E.H."/>
            <person name="Altermark B."/>
            <person name="Li C."/>
            <person name="Kuhnert E."/>
            <person name="Cox R.J."/>
            <person name="Crous P.W."/>
            <person name="Spatafora J.W."/>
            <person name="Lail K."/>
            <person name="Amirebrahimi M."/>
            <person name="Lipzen A."/>
            <person name="Pangilinan J."/>
            <person name="Andreopoulos W."/>
            <person name="Hayes R.D."/>
            <person name="Ng V."/>
            <person name="Grigoriev I.V."/>
            <person name="Jackson S.A."/>
            <person name="Sutton T.D.S."/>
            <person name="Dobson A.D.W."/>
            <person name="Rama T."/>
        </authorList>
    </citation>
    <scope>NUCLEOTIDE SEQUENCE</scope>
    <source>
        <strain evidence="4">TRa018bII</strain>
    </source>
</reference>
<dbReference type="EMBL" id="MU252078">
    <property type="protein sequence ID" value="KAG9228100.1"/>
    <property type="molecule type" value="Genomic_DNA"/>
</dbReference>
<dbReference type="PANTHER" id="PTHR32019:SF2">
    <property type="entry name" value="R3H DOMAIN-CONTAINING PROTEIN 4"/>
    <property type="match status" value="1"/>
</dbReference>
<evidence type="ECO:0000256" key="2">
    <source>
        <dbReference type="SAM" id="MobiDB-lite"/>
    </source>
</evidence>
<feature type="coiled-coil region" evidence="1">
    <location>
        <begin position="163"/>
        <end position="197"/>
    </location>
</feature>
<evidence type="ECO:0000313" key="5">
    <source>
        <dbReference type="Proteomes" id="UP000824998"/>
    </source>
</evidence>
<evidence type="ECO:0000313" key="4">
    <source>
        <dbReference type="EMBL" id="KAG9228100.1"/>
    </source>
</evidence>
<protein>
    <submittedName>
        <fullName evidence="4">R3H-associated N-terminal domain-containing protein</fullName>
    </submittedName>
</protein>
<dbReference type="Proteomes" id="UP000824998">
    <property type="component" value="Unassembled WGS sequence"/>
</dbReference>
<dbReference type="PROSITE" id="PS51061">
    <property type="entry name" value="R3H"/>
    <property type="match status" value="1"/>
</dbReference>
<name>A0A9P7Y6E2_9HELO</name>
<keyword evidence="1" id="KW-0175">Coiled coil</keyword>
<accession>A0A9P7Y6E2</accession>
<comment type="caution">
    <text evidence="4">The sequence shown here is derived from an EMBL/GenBank/DDBJ whole genome shotgun (WGS) entry which is preliminary data.</text>
</comment>
<dbReference type="AlphaFoldDB" id="A0A9P7Y6E2"/>
<dbReference type="OrthoDB" id="10256743at2759"/>
<dbReference type="InterPro" id="IPR039629">
    <property type="entry name" value="R3HDM4"/>
</dbReference>
<evidence type="ECO:0000259" key="3">
    <source>
        <dbReference type="PROSITE" id="PS51061"/>
    </source>
</evidence>
<gene>
    <name evidence="4" type="ORF">BJ875DRAFT_478387</name>
</gene>